<keyword evidence="5" id="KW-0325">Glycoprotein</keyword>
<dbReference type="Proteomes" id="UP000829720">
    <property type="component" value="Unassembled WGS sequence"/>
</dbReference>
<keyword evidence="3" id="KW-0677">Repeat</keyword>
<comment type="similarity">
    <text evidence="1">Belongs to the FRAS1 family.</text>
</comment>
<sequence length="332" mass="36601">MTLTPPASLYFLLAQPPQYGQLLLKGAPLTEGNFTQQNLLDLDLAYRHFGGPSQIDRFSFTASDSANQGFLVEGRIQTEPVVFTIQMESLDSSTPRVVQLQALWKVELLKDGRYGMFISSRELKALDTDTSDEEITFHILRPPYFGYLENATTGQFVNQRFSQSDLNRRIVLYVINPSLEALSDSVQFQVSDPQGNAGAPQTLELAWSRVELAQSELAVCEDVGTLMLTVMRKGNTAESSYVTVKVKDVTATTGKDFTLSPSSLIQFDPGVSSRSWKIEIVRDQLEEPEETFEVTLASPVSTVLGSLTKALVKITDSRKGQCRSDGALEGPA</sequence>
<evidence type="ECO:0000313" key="9">
    <source>
        <dbReference type="Proteomes" id="UP000829720"/>
    </source>
</evidence>
<dbReference type="SMART" id="SM00237">
    <property type="entry name" value="Calx_beta"/>
    <property type="match status" value="1"/>
</dbReference>
<dbReference type="Pfam" id="PF03160">
    <property type="entry name" value="Calx-beta"/>
    <property type="match status" value="1"/>
</dbReference>
<evidence type="ECO:0000256" key="5">
    <source>
        <dbReference type="ARBA" id="ARBA00023180"/>
    </source>
</evidence>
<evidence type="ECO:0000256" key="4">
    <source>
        <dbReference type="ARBA" id="ARBA00022837"/>
    </source>
</evidence>
<gene>
    <name evidence="8" type="ORF">AGOR_G00186140</name>
</gene>
<proteinExistence type="inferred from homology"/>
<dbReference type="InterPro" id="IPR038081">
    <property type="entry name" value="CalX-like_sf"/>
</dbReference>
<keyword evidence="4" id="KW-0106">Calcium</keyword>
<evidence type="ECO:0000259" key="7">
    <source>
        <dbReference type="SMART" id="SM00237"/>
    </source>
</evidence>
<keyword evidence="2" id="KW-0732">Signal</keyword>
<dbReference type="PROSITE" id="PS51854">
    <property type="entry name" value="CSPG"/>
    <property type="match status" value="2"/>
</dbReference>
<keyword evidence="9" id="KW-1185">Reference proteome</keyword>
<dbReference type="InterPro" id="IPR051561">
    <property type="entry name" value="FRAS1_ECM"/>
</dbReference>
<comment type="caution">
    <text evidence="8">The sequence shown here is derived from an EMBL/GenBank/DDBJ whole genome shotgun (WGS) entry which is preliminary data.</text>
</comment>
<dbReference type="Pfam" id="PF16184">
    <property type="entry name" value="Cadherin_3"/>
    <property type="match status" value="2"/>
</dbReference>
<dbReference type="InterPro" id="IPR039005">
    <property type="entry name" value="CSPG_rpt"/>
</dbReference>
<feature type="repeat" description="CSPG" evidence="6">
    <location>
        <begin position="1"/>
        <end position="63"/>
    </location>
</feature>
<evidence type="ECO:0000256" key="2">
    <source>
        <dbReference type="ARBA" id="ARBA00022729"/>
    </source>
</evidence>
<dbReference type="Gene3D" id="2.60.40.2030">
    <property type="match status" value="1"/>
</dbReference>
<accession>A0A8T3CXY3</accession>
<organism evidence="8 9">
    <name type="scientific">Albula goreensis</name>
    <dbReference type="NCBI Taxonomy" id="1534307"/>
    <lineage>
        <taxon>Eukaryota</taxon>
        <taxon>Metazoa</taxon>
        <taxon>Chordata</taxon>
        <taxon>Craniata</taxon>
        <taxon>Vertebrata</taxon>
        <taxon>Euteleostomi</taxon>
        <taxon>Actinopterygii</taxon>
        <taxon>Neopterygii</taxon>
        <taxon>Teleostei</taxon>
        <taxon>Albuliformes</taxon>
        <taxon>Albulidae</taxon>
        <taxon>Albula</taxon>
    </lineage>
</organism>
<reference evidence="8" key="1">
    <citation type="submission" date="2021-01" db="EMBL/GenBank/DDBJ databases">
        <authorList>
            <person name="Zahm M."/>
            <person name="Roques C."/>
            <person name="Cabau C."/>
            <person name="Klopp C."/>
            <person name="Donnadieu C."/>
            <person name="Jouanno E."/>
            <person name="Lampietro C."/>
            <person name="Louis A."/>
            <person name="Herpin A."/>
            <person name="Echchiki A."/>
            <person name="Berthelot C."/>
            <person name="Parey E."/>
            <person name="Roest-Crollius H."/>
            <person name="Braasch I."/>
            <person name="Postlethwait J."/>
            <person name="Bobe J."/>
            <person name="Montfort J."/>
            <person name="Bouchez O."/>
            <person name="Begum T."/>
            <person name="Mejri S."/>
            <person name="Adams A."/>
            <person name="Chen W.-J."/>
            <person name="Guiguen Y."/>
        </authorList>
    </citation>
    <scope>NUCLEOTIDE SEQUENCE</scope>
    <source>
        <tissue evidence="8">Blood</tissue>
    </source>
</reference>
<feature type="repeat" description="CSPG" evidence="6">
    <location>
        <begin position="94"/>
        <end position="191"/>
    </location>
</feature>
<evidence type="ECO:0000256" key="6">
    <source>
        <dbReference type="PROSITE-ProRule" id="PRU01201"/>
    </source>
</evidence>
<dbReference type="AlphaFoldDB" id="A0A8T3CXY3"/>
<dbReference type="SUPFAM" id="SSF141072">
    <property type="entry name" value="CalX-like"/>
    <property type="match status" value="1"/>
</dbReference>
<dbReference type="EMBL" id="JAERUA010000017">
    <property type="protein sequence ID" value="KAI1888532.1"/>
    <property type="molecule type" value="Genomic_DNA"/>
</dbReference>
<feature type="domain" description="Calx-beta" evidence="7">
    <location>
        <begin position="197"/>
        <end position="297"/>
    </location>
</feature>
<dbReference type="GO" id="GO:0016020">
    <property type="term" value="C:membrane"/>
    <property type="evidence" value="ECO:0007669"/>
    <property type="project" value="InterPro"/>
</dbReference>
<protein>
    <recommendedName>
        <fullName evidence="7">Calx-beta domain-containing protein</fullName>
    </recommendedName>
</protein>
<evidence type="ECO:0000256" key="3">
    <source>
        <dbReference type="ARBA" id="ARBA00022737"/>
    </source>
</evidence>
<dbReference type="InterPro" id="IPR003644">
    <property type="entry name" value="Calx_beta"/>
</dbReference>
<dbReference type="PANTHER" id="PTHR45739:SF7">
    <property type="entry name" value="FRAS1-RELATED EXTRACELLULAR MATRIX PROTEIN 1"/>
    <property type="match status" value="1"/>
</dbReference>
<name>A0A8T3CXY3_9TELE</name>
<dbReference type="PANTHER" id="PTHR45739">
    <property type="entry name" value="MATRIX PROTEIN, PUTATIVE-RELATED"/>
    <property type="match status" value="1"/>
</dbReference>
<evidence type="ECO:0000313" key="8">
    <source>
        <dbReference type="EMBL" id="KAI1888532.1"/>
    </source>
</evidence>
<dbReference type="OrthoDB" id="430044at2759"/>
<dbReference type="GO" id="GO:0007154">
    <property type="term" value="P:cell communication"/>
    <property type="evidence" value="ECO:0007669"/>
    <property type="project" value="InterPro"/>
</dbReference>
<evidence type="ECO:0000256" key="1">
    <source>
        <dbReference type="ARBA" id="ARBA00005529"/>
    </source>
</evidence>
<dbReference type="GO" id="GO:0009653">
    <property type="term" value="P:anatomical structure morphogenesis"/>
    <property type="evidence" value="ECO:0007669"/>
    <property type="project" value="TreeGrafter"/>
</dbReference>